<dbReference type="RefSeq" id="XP_064731941.1">
    <property type="nucleotide sequence ID" value="XM_064871561.1"/>
</dbReference>
<evidence type="ECO:0000256" key="1">
    <source>
        <dbReference type="SAM" id="MobiDB-lite"/>
    </source>
</evidence>
<feature type="region of interest" description="Disordered" evidence="1">
    <location>
        <begin position="254"/>
        <end position="417"/>
    </location>
</feature>
<feature type="compositionally biased region" description="Acidic residues" evidence="1">
    <location>
        <begin position="461"/>
        <end position="471"/>
    </location>
</feature>
<dbReference type="EMBL" id="JAVHJV010000003">
    <property type="protein sequence ID" value="KAK5943851.1"/>
    <property type="molecule type" value="Genomic_DNA"/>
</dbReference>
<feature type="compositionally biased region" description="Acidic residues" evidence="1">
    <location>
        <begin position="277"/>
        <end position="291"/>
    </location>
</feature>
<evidence type="ECO:0000313" key="3">
    <source>
        <dbReference type="Proteomes" id="UP001334248"/>
    </source>
</evidence>
<dbReference type="GeneID" id="89996581"/>
<reference evidence="2 3" key="1">
    <citation type="journal article" date="2023" name="Res Sq">
        <title>Genomic and morphological characterization of Knufia obscura isolated from the Mars 2020 spacecraft assembly facility.</title>
        <authorList>
            <person name="Chander A.M."/>
            <person name="Teixeira M.M."/>
            <person name="Singh N.K."/>
            <person name="Williams M.P."/>
            <person name="Parker C.W."/>
            <person name="Leo P."/>
            <person name="Stajich J.E."/>
            <person name="Torok T."/>
            <person name="Tighe S."/>
            <person name="Mason C.E."/>
            <person name="Venkateswaran K."/>
        </authorList>
    </citation>
    <scope>NUCLEOTIDE SEQUENCE [LARGE SCALE GENOMIC DNA]</scope>
    <source>
        <strain evidence="2 3">CCFEE 5817</strain>
    </source>
</reference>
<feature type="compositionally biased region" description="Low complexity" evidence="1">
    <location>
        <begin position="296"/>
        <end position="313"/>
    </location>
</feature>
<gene>
    <name evidence="2" type="ORF">PMZ80_003132</name>
</gene>
<feature type="region of interest" description="Disordered" evidence="1">
    <location>
        <begin position="1"/>
        <end position="26"/>
    </location>
</feature>
<name>A0ABR0RTD5_9EURO</name>
<comment type="caution">
    <text evidence="2">The sequence shown here is derived from an EMBL/GenBank/DDBJ whole genome shotgun (WGS) entry which is preliminary data.</text>
</comment>
<feature type="compositionally biased region" description="Polar residues" evidence="1">
    <location>
        <begin position="330"/>
        <end position="353"/>
    </location>
</feature>
<feature type="region of interest" description="Disordered" evidence="1">
    <location>
        <begin position="500"/>
        <end position="521"/>
    </location>
</feature>
<keyword evidence="3" id="KW-1185">Reference proteome</keyword>
<proteinExistence type="predicted"/>
<sequence length="578" mass="62940">MSGAGSPSDDHPGFERSSLAEEDTTHLMRDQHPGFERSLPDGDMDVVSEATEAALIARTGSNNIVAHTEPLTNARHHHRTDAAAIPVADILALRTPPSGPLPLTPAASQYAADSARPIHPPTHDLTIPTFTITAAHDITEALPHNFEEEMPLLRSVTPEQQLTSSVCTGVVIQRYHEPLDEHEDASFEEQIEAVEFLVVTDSGQQAAGRPLPLRVICEDEGGDEYWVSFVDIAEYGVGSGERAEEADRSAVIDHEYDVDTNDGAGTIVAPTYLDNRDDTESDSDDSDDIDVETIFSDVDSGHSSDSSCTSIGSEEGDDPIPATSRAAINPNDSNIHSQDAPSQGTFTPTSTSPDLEDDDFYFTSQYPDVLSDTESEPDDISDHDRSDGSTNFSDESDDEGSSTPEVPATEAGVNNGHSDNARLSIKCRHPGCPWCNSRHRADGTIGYVSCRIHARTGVESDHEDESADTDASEYGNGDQDITPMIFTDWWEDECEYEYEYETDGDMSSGDEQHSPQQPSPRTLIVLDESGNPTALYYPHLGSIEWDFDGLQEPPPPPPLVVLDEYGNSVALYYSHLRN</sequence>
<accession>A0ABR0RTD5</accession>
<evidence type="ECO:0000313" key="2">
    <source>
        <dbReference type="EMBL" id="KAK5943851.1"/>
    </source>
</evidence>
<protein>
    <submittedName>
        <fullName evidence="2">Uncharacterized protein</fullName>
    </submittedName>
</protein>
<organism evidence="2 3">
    <name type="scientific">Knufia obscura</name>
    <dbReference type="NCBI Taxonomy" id="1635080"/>
    <lineage>
        <taxon>Eukaryota</taxon>
        <taxon>Fungi</taxon>
        <taxon>Dikarya</taxon>
        <taxon>Ascomycota</taxon>
        <taxon>Pezizomycotina</taxon>
        <taxon>Eurotiomycetes</taxon>
        <taxon>Chaetothyriomycetidae</taxon>
        <taxon>Chaetothyriales</taxon>
        <taxon>Trichomeriaceae</taxon>
        <taxon>Knufia</taxon>
    </lineage>
</organism>
<dbReference type="Proteomes" id="UP001334248">
    <property type="component" value="Unassembled WGS sequence"/>
</dbReference>
<feature type="region of interest" description="Disordered" evidence="1">
    <location>
        <begin position="457"/>
        <end position="480"/>
    </location>
</feature>